<sequence>MSPAVRAFLLLPALFSAADYYMEASRVVRPLGFDECTLIGTVRGFGIDIDAAFASTIRSGTIVACWRGTCRTAPLDFMLDRRFAIVEMLDLPAEPVQVALHFTDNDGSPLPARTITVVPRMVYPNGPRCGADGPQQNLRIDAEGHLLPARFAR</sequence>
<keyword evidence="2" id="KW-1185">Reference proteome</keyword>
<dbReference type="Proteomes" id="UP001374803">
    <property type="component" value="Chromosome"/>
</dbReference>
<accession>A0ABZ2LEP0</accession>
<dbReference type="EMBL" id="CP089983">
    <property type="protein sequence ID" value="WXB09364.1"/>
    <property type="molecule type" value="Genomic_DNA"/>
</dbReference>
<name>A0ABZ2LEP0_9BACT</name>
<reference evidence="1" key="1">
    <citation type="submission" date="2021-12" db="EMBL/GenBank/DDBJ databases">
        <title>Discovery of the Pendulisporaceae a myxobacterial family with distinct sporulation behavior and unique specialized metabolism.</title>
        <authorList>
            <person name="Garcia R."/>
            <person name="Popoff A."/>
            <person name="Bader C.D."/>
            <person name="Loehr J."/>
            <person name="Walesch S."/>
            <person name="Walt C."/>
            <person name="Boldt J."/>
            <person name="Bunk B."/>
            <person name="Haeckl F.J.F.P.J."/>
            <person name="Gunesch A.P."/>
            <person name="Birkelbach J."/>
            <person name="Nuebel U."/>
            <person name="Pietschmann T."/>
            <person name="Bach T."/>
            <person name="Mueller R."/>
        </authorList>
    </citation>
    <scope>NUCLEOTIDE SEQUENCE</scope>
    <source>
        <strain evidence="1">MSr11367</strain>
    </source>
</reference>
<proteinExistence type="predicted"/>
<evidence type="ECO:0000313" key="1">
    <source>
        <dbReference type="EMBL" id="WXB09364.1"/>
    </source>
</evidence>
<organism evidence="1 2">
    <name type="scientific">Pendulispora rubella</name>
    <dbReference type="NCBI Taxonomy" id="2741070"/>
    <lineage>
        <taxon>Bacteria</taxon>
        <taxon>Pseudomonadati</taxon>
        <taxon>Myxococcota</taxon>
        <taxon>Myxococcia</taxon>
        <taxon>Myxococcales</taxon>
        <taxon>Sorangiineae</taxon>
        <taxon>Pendulisporaceae</taxon>
        <taxon>Pendulispora</taxon>
    </lineage>
</organism>
<dbReference type="RefSeq" id="WP_394839037.1">
    <property type="nucleotide sequence ID" value="NZ_CP089929.1"/>
</dbReference>
<gene>
    <name evidence="1" type="ORF">LVJ94_19300</name>
</gene>
<protein>
    <submittedName>
        <fullName evidence="1">Uncharacterized protein</fullName>
    </submittedName>
</protein>
<evidence type="ECO:0000313" key="2">
    <source>
        <dbReference type="Proteomes" id="UP001374803"/>
    </source>
</evidence>